<feature type="transmembrane region" description="Helical" evidence="1">
    <location>
        <begin position="6"/>
        <end position="25"/>
    </location>
</feature>
<evidence type="ECO:0000313" key="3">
    <source>
        <dbReference type="Proteomes" id="UP001139319"/>
    </source>
</evidence>
<accession>A0A9X2KT68</accession>
<dbReference type="EMBL" id="JAMFTH010000001">
    <property type="protein sequence ID" value="MCP8898468.1"/>
    <property type="molecule type" value="Genomic_DNA"/>
</dbReference>
<comment type="caution">
    <text evidence="2">The sequence shown here is derived from an EMBL/GenBank/DDBJ whole genome shotgun (WGS) entry which is preliminary data.</text>
</comment>
<keyword evidence="1" id="KW-0812">Transmembrane</keyword>
<reference evidence="2" key="2">
    <citation type="submission" date="2023-01" db="EMBL/GenBank/DDBJ databases">
        <title>Gilvimarinus xylanilyticus HB14 isolated from Caulerpa lentillifera aquaculture base in Hainan, China.</title>
        <authorList>
            <person name="Zhang Y.-J."/>
        </authorList>
    </citation>
    <scope>NUCLEOTIDE SEQUENCE</scope>
    <source>
        <strain evidence="2">HB14</strain>
    </source>
</reference>
<keyword evidence="1" id="KW-0472">Membrane</keyword>
<feature type="transmembrane region" description="Helical" evidence="1">
    <location>
        <begin position="151"/>
        <end position="170"/>
    </location>
</feature>
<feature type="transmembrane region" description="Helical" evidence="1">
    <location>
        <begin position="62"/>
        <end position="82"/>
    </location>
</feature>
<keyword evidence="1" id="KW-1133">Transmembrane helix</keyword>
<evidence type="ECO:0000313" key="2">
    <source>
        <dbReference type="EMBL" id="MCP8898468.1"/>
    </source>
</evidence>
<protein>
    <submittedName>
        <fullName evidence="2">Uncharacterized protein</fullName>
    </submittedName>
</protein>
<dbReference type="RefSeq" id="WP_253966744.1">
    <property type="nucleotide sequence ID" value="NZ_JAMFTH010000001.1"/>
</dbReference>
<dbReference type="AlphaFoldDB" id="A0A9X2KT68"/>
<reference evidence="2" key="1">
    <citation type="submission" date="2022-05" db="EMBL/GenBank/DDBJ databases">
        <authorList>
            <person name="Sun H.-N."/>
        </authorList>
    </citation>
    <scope>NUCLEOTIDE SEQUENCE</scope>
    <source>
        <strain evidence="2">HB14</strain>
    </source>
</reference>
<organism evidence="2 3">
    <name type="scientific">Gilvimarinus xylanilyticus</name>
    <dbReference type="NCBI Taxonomy" id="2944139"/>
    <lineage>
        <taxon>Bacteria</taxon>
        <taxon>Pseudomonadati</taxon>
        <taxon>Pseudomonadota</taxon>
        <taxon>Gammaproteobacteria</taxon>
        <taxon>Cellvibrionales</taxon>
        <taxon>Cellvibrionaceae</taxon>
        <taxon>Gilvimarinus</taxon>
    </lineage>
</organism>
<keyword evidence="3" id="KW-1185">Reference proteome</keyword>
<feature type="transmembrane region" description="Helical" evidence="1">
    <location>
        <begin position="37"/>
        <end position="56"/>
    </location>
</feature>
<feature type="transmembrane region" description="Helical" evidence="1">
    <location>
        <begin position="113"/>
        <end position="139"/>
    </location>
</feature>
<evidence type="ECO:0000256" key="1">
    <source>
        <dbReference type="SAM" id="Phobius"/>
    </source>
</evidence>
<name>A0A9X2KT68_9GAMM</name>
<gene>
    <name evidence="2" type="ORF">M6D89_04060</name>
</gene>
<sequence>MSLMFANTLALSCCLMSAVVFYLGCPNQQWLAKRPTGFWPALLTSLVLLIPAWWLFHQNISAISASFALLTTQMLCLGLLPFMTRFAKAPDTIKAGKSGVSKHADSASYKPHWWLRTLGCVLLVFPLAVGLSGLLAWWGPGDVTHDVKSQMVMWMITPLWFLSFSLIFFVRKLSRAFVVLLALNALVYSLLWLARSGA</sequence>
<feature type="transmembrane region" description="Helical" evidence="1">
    <location>
        <begin position="177"/>
        <end position="194"/>
    </location>
</feature>
<proteinExistence type="predicted"/>
<dbReference type="Proteomes" id="UP001139319">
    <property type="component" value="Unassembled WGS sequence"/>
</dbReference>